<dbReference type="RefSeq" id="WP_099555567.1">
    <property type="nucleotide sequence ID" value="NZ_LT960614.1"/>
</dbReference>
<dbReference type="KEGG" id="hdi:HDIA_1452"/>
<dbReference type="InterPro" id="IPR007372">
    <property type="entry name" value="Lipid/polyisoprenoid-bd_YceI"/>
</dbReference>
<dbReference type="SUPFAM" id="SSF101874">
    <property type="entry name" value="YceI-like"/>
    <property type="match status" value="1"/>
</dbReference>
<evidence type="ECO:0000313" key="4">
    <source>
        <dbReference type="Proteomes" id="UP000223606"/>
    </source>
</evidence>
<dbReference type="Proteomes" id="UP000223606">
    <property type="component" value="Chromosome 1"/>
</dbReference>
<protein>
    <recommendedName>
        <fullName evidence="2">Lipid/polyisoprenoid-binding YceI-like domain-containing protein</fullName>
    </recommendedName>
</protein>
<reference evidence="4" key="1">
    <citation type="submission" date="2017-09" db="EMBL/GenBank/DDBJ databases">
        <title>Genome sequence of Nannocystis excedens DSM 71.</title>
        <authorList>
            <person name="Blom J."/>
        </authorList>
    </citation>
    <scope>NUCLEOTIDE SEQUENCE [LARGE SCALE GENOMIC DNA]</scope>
    <source>
        <strain evidence="4">type strain: E19</strain>
    </source>
</reference>
<keyword evidence="4" id="KW-1185">Reference proteome</keyword>
<gene>
    <name evidence="3" type="ORF">HDIA_1452</name>
</gene>
<dbReference type="PANTHER" id="PTHR34406">
    <property type="entry name" value="PROTEIN YCEI"/>
    <property type="match status" value="1"/>
</dbReference>
<evidence type="ECO:0000313" key="3">
    <source>
        <dbReference type="EMBL" id="SON54993.1"/>
    </source>
</evidence>
<proteinExistence type="predicted"/>
<dbReference type="EMBL" id="LT960614">
    <property type="protein sequence ID" value="SON54993.1"/>
    <property type="molecule type" value="Genomic_DNA"/>
</dbReference>
<dbReference type="PANTHER" id="PTHR34406:SF1">
    <property type="entry name" value="PROTEIN YCEI"/>
    <property type="match status" value="1"/>
</dbReference>
<feature type="signal peptide" evidence="1">
    <location>
        <begin position="1"/>
        <end position="21"/>
    </location>
</feature>
<dbReference type="OrthoDB" id="9811006at2"/>
<dbReference type="SMART" id="SM00867">
    <property type="entry name" value="YceI"/>
    <property type="match status" value="1"/>
</dbReference>
<dbReference type="Gene3D" id="2.40.128.110">
    <property type="entry name" value="Lipid/polyisoprenoid-binding, YceI-like"/>
    <property type="match status" value="1"/>
</dbReference>
<organism evidence="3 4">
    <name type="scientific">Hartmannibacter diazotrophicus</name>
    <dbReference type="NCBI Taxonomy" id="1482074"/>
    <lineage>
        <taxon>Bacteria</taxon>
        <taxon>Pseudomonadati</taxon>
        <taxon>Pseudomonadota</taxon>
        <taxon>Alphaproteobacteria</taxon>
        <taxon>Hyphomicrobiales</taxon>
        <taxon>Pleomorphomonadaceae</taxon>
        <taxon>Hartmannibacter</taxon>
    </lineage>
</organism>
<sequence>MRIQYFAASLLVAAAVLPANAETLDVAPGRYAIDSSSQIHFSVGQIGGGGIEGTFQRFHGVFDLHPKDIGKSTVDFVLNPGSVTAGTPVIENFLKSGVVFDVADYPDITFRSTRVTQTGDTTAKIEGTLTAKGHTYPQTFDATLVSAKGSTLAFHVVGQIRRGYYDMEIGAPIYSTVVDLDMVMNGRRQ</sequence>
<keyword evidence="1" id="KW-0732">Signal</keyword>
<name>A0A2C9D432_9HYPH</name>
<evidence type="ECO:0000259" key="2">
    <source>
        <dbReference type="SMART" id="SM00867"/>
    </source>
</evidence>
<feature type="chain" id="PRO_5012541917" description="Lipid/polyisoprenoid-binding YceI-like domain-containing protein" evidence="1">
    <location>
        <begin position="22"/>
        <end position="189"/>
    </location>
</feature>
<dbReference type="InterPro" id="IPR036761">
    <property type="entry name" value="TTHA0802/YceI-like_sf"/>
</dbReference>
<dbReference type="AlphaFoldDB" id="A0A2C9D432"/>
<feature type="domain" description="Lipid/polyisoprenoid-binding YceI-like" evidence="2">
    <location>
        <begin position="30"/>
        <end position="187"/>
    </location>
</feature>
<accession>A0A2C9D432</accession>
<evidence type="ECO:0000256" key="1">
    <source>
        <dbReference type="SAM" id="SignalP"/>
    </source>
</evidence>
<dbReference type="Pfam" id="PF04264">
    <property type="entry name" value="YceI"/>
    <property type="match status" value="1"/>
</dbReference>